<dbReference type="Pfam" id="PF00436">
    <property type="entry name" value="SSB"/>
    <property type="match status" value="1"/>
</dbReference>
<protein>
    <recommendedName>
        <fullName evidence="2 3">Single-stranded DNA-binding protein</fullName>
        <shortName evidence="2">SSB</shortName>
    </recommendedName>
</protein>
<dbReference type="Gene3D" id="2.40.50.140">
    <property type="entry name" value="Nucleic acid-binding proteins"/>
    <property type="match status" value="1"/>
</dbReference>
<dbReference type="HAMAP" id="MF_00984">
    <property type="entry name" value="SSB"/>
    <property type="match status" value="1"/>
</dbReference>
<dbReference type="Proteomes" id="UP000029015">
    <property type="component" value="Unassembled WGS sequence"/>
</dbReference>
<dbReference type="SUPFAM" id="SSF50249">
    <property type="entry name" value="Nucleic acid-binding proteins"/>
    <property type="match status" value="1"/>
</dbReference>
<dbReference type="NCBIfam" id="TIGR00621">
    <property type="entry name" value="ssb"/>
    <property type="match status" value="1"/>
</dbReference>
<name>A0A086Z1D6_9BIFI</name>
<dbReference type="PROSITE" id="PS50935">
    <property type="entry name" value="SSB"/>
    <property type="match status" value="1"/>
</dbReference>
<evidence type="ECO:0000256" key="3">
    <source>
        <dbReference type="RuleBase" id="RU000524"/>
    </source>
</evidence>
<evidence type="ECO:0000313" key="6">
    <source>
        <dbReference type="Proteomes" id="UP000029015"/>
    </source>
</evidence>
<dbReference type="OrthoDB" id="4427276at2"/>
<comment type="caution">
    <text evidence="2">Lacks conserved residue(s) required for the propagation of feature annotation.</text>
</comment>
<evidence type="ECO:0000256" key="4">
    <source>
        <dbReference type="SAM" id="MobiDB-lite"/>
    </source>
</evidence>
<dbReference type="GO" id="GO:0009295">
    <property type="term" value="C:nucleoid"/>
    <property type="evidence" value="ECO:0007669"/>
    <property type="project" value="TreeGrafter"/>
</dbReference>
<dbReference type="GO" id="GO:0006260">
    <property type="term" value="P:DNA replication"/>
    <property type="evidence" value="ECO:0007669"/>
    <property type="project" value="InterPro"/>
</dbReference>
<comment type="caution">
    <text evidence="5">The sequence shown here is derived from an EMBL/GenBank/DDBJ whole genome shotgun (WGS) entry which is preliminary data.</text>
</comment>
<keyword evidence="6" id="KW-1185">Reference proteome</keyword>
<dbReference type="InterPro" id="IPR011344">
    <property type="entry name" value="ssDNA-bd"/>
</dbReference>
<feature type="region of interest" description="Disordered" evidence="4">
    <location>
        <begin position="126"/>
        <end position="179"/>
    </location>
</feature>
<dbReference type="InterPro" id="IPR000424">
    <property type="entry name" value="Primosome_PriB/ssb"/>
</dbReference>
<evidence type="ECO:0000313" key="5">
    <source>
        <dbReference type="EMBL" id="KFI40336.1"/>
    </source>
</evidence>
<dbReference type="PANTHER" id="PTHR10302:SF0">
    <property type="entry name" value="SINGLE-STRANDED DNA-BINDING PROTEIN, MITOCHONDRIAL"/>
    <property type="match status" value="1"/>
</dbReference>
<gene>
    <name evidence="5" type="ORF">BACT_1038</name>
</gene>
<dbReference type="InterPro" id="IPR012340">
    <property type="entry name" value="NA-bd_OB-fold"/>
</dbReference>
<evidence type="ECO:0000256" key="1">
    <source>
        <dbReference type="ARBA" id="ARBA00023125"/>
    </source>
</evidence>
<accession>A0A086Z1D6</accession>
<dbReference type="RefSeq" id="WP_051905315.1">
    <property type="nucleotide sequence ID" value="NZ_CP011786.1"/>
</dbReference>
<dbReference type="GO" id="GO:0003697">
    <property type="term" value="F:single-stranded DNA binding"/>
    <property type="evidence" value="ECO:0007669"/>
    <property type="project" value="UniProtKB-UniRule"/>
</dbReference>
<dbReference type="CDD" id="cd04496">
    <property type="entry name" value="SSB_OBF"/>
    <property type="match status" value="1"/>
</dbReference>
<reference evidence="5 6" key="1">
    <citation type="submission" date="2014-03" db="EMBL/GenBank/DDBJ databases">
        <title>Genomics of Bifidobacteria.</title>
        <authorList>
            <person name="Ventura M."/>
            <person name="Milani C."/>
            <person name="Lugli G.A."/>
        </authorList>
    </citation>
    <scope>NUCLEOTIDE SEQUENCE [LARGE SCALE GENOMIC DNA]</scope>
    <source>
        <strain evidence="5 6">DSM 22766</strain>
    </source>
</reference>
<comment type="subunit">
    <text evidence="2">Homotetramer.</text>
</comment>
<organism evidence="5 6">
    <name type="scientific">Bifidobacterium actinocoloniiforme DSM 22766</name>
    <dbReference type="NCBI Taxonomy" id="1437605"/>
    <lineage>
        <taxon>Bacteria</taxon>
        <taxon>Bacillati</taxon>
        <taxon>Actinomycetota</taxon>
        <taxon>Actinomycetes</taxon>
        <taxon>Bifidobacteriales</taxon>
        <taxon>Bifidobacteriaceae</taxon>
        <taxon>Bifidobacterium</taxon>
    </lineage>
</organism>
<feature type="compositionally biased region" description="Low complexity" evidence="4">
    <location>
        <begin position="141"/>
        <end position="154"/>
    </location>
</feature>
<proteinExistence type="inferred from homology"/>
<dbReference type="EMBL" id="JGYK01000001">
    <property type="protein sequence ID" value="KFI40336.1"/>
    <property type="molecule type" value="Genomic_DNA"/>
</dbReference>
<keyword evidence="1 2" id="KW-0238">DNA-binding</keyword>
<dbReference type="eggNOG" id="COG0629">
    <property type="taxonomic scope" value="Bacteria"/>
</dbReference>
<sequence length="179" mass="18987">MAMHQTRMTIAGFVGKDPTRVGQEGGTPVCTFRLGSTDGFYDARTQAWREFPTTWITVKAFKSLANNVLQSVRKGDPVLVTGSVSTEEWVKDGQKRSSLVLEADGVGHDLNLGVSIFQRVKVGSSSARGTRGMEGGQPNHPAGASAPAVAAVVGQRDRRNPGGAIQLATRGSIQAKPVR</sequence>
<dbReference type="AlphaFoldDB" id="A0A086Z1D6"/>
<dbReference type="PANTHER" id="PTHR10302">
    <property type="entry name" value="SINGLE-STRANDED DNA-BINDING PROTEIN"/>
    <property type="match status" value="1"/>
</dbReference>
<evidence type="ECO:0000256" key="2">
    <source>
        <dbReference type="HAMAP-Rule" id="MF_00984"/>
    </source>
</evidence>